<dbReference type="EMBL" id="CP042190">
    <property type="protein sequence ID" value="QDS71417.1"/>
    <property type="molecule type" value="Genomic_DNA"/>
</dbReference>
<accession>A0A517L703</accession>
<keyword evidence="3" id="KW-0472">Membrane</keyword>
<evidence type="ECO:0000256" key="3">
    <source>
        <dbReference type="SAM" id="Phobius"/>
    </source>
</evidence>
<reference evidence="4 5" key="1">
    <citation type="submission" date="2019-07" db="EMBL/GenBank/DDBJ databases">
        <title>Finished genome of Venturia effusa.</title>
        <authorList>
            <person name="Young C.A."/>
            <person name="Cox M.P."/>
            <person name="Ganley A.R.D."/>
            <person name="David W.J."/>
        </authorList>
    </citation>
    <scope>NUCLEOTIDE SEQUENCE [LARGE SCALE GENOMIC DNA]</scope>
    <source>
        <strain evidence="5">albino</strain>
    </source>
</reference>
<organism evidence="4 5">
    <name type="scientific">Venturia effusa</name>
    <dbReference type="NCBI Taxonomy" id="50376"/>
    <lineage>
        <taxon>Eukaryota</taxon>
        <taxon>Fungi</taxon>
        <taxon>Dikarya</taxon>
        <taxon>Ascomycota</taxon>
        <taxon>Pezizomycotina</taxon>
        <taxon>Dothideomycetes</taxon>
        <taxon>Pleosporomycetidae</taxon>
        <taxon>Venturiales</taxon>
        <taxon>Venturiaceae</taxon>
        <taxon>Venturia</taxon>
    </lineage>
</organism>
<dbReference type="OrthoDB" id="10256179at2759"/>
<dbReference type="GO" id="GO:0034551">
    <property type="term" value="P:mitochondrial respiratory chain complex III assembly"/>
    <property type="evidence" value="ECO:0007669"/>
    <property type="project" value="TreeGrafter"/>
</dbReference>
<feature type="repeat" description="RCC1" evidence="1">
    <location>
        <begin position="341"/>
        <end position="402"/>
    </location>
</feature>
<gene>
    <name evidence="4" type="ORF">FKW77_003322</name>
</gene>
<feature type="compositionally biased region" description="Basic and acidic residues" evidence="2">
    <location>
        <begin position="75"/>
        <end position="99"/>
    </location>
</feature>
<name>A0A517L703_9PEZI</name>
<feature type="compositionally biased region" description="Low complexity" evidence="2">
    <location>
        <begin position="1"/>
        <end position="21"/>
    </location>
</feature>
<dbReference type="InterPro" id="IPR009091">
    <property type="entry name" value="RCC1/BLIP-II"/>
</dbReference>
<dbReference type="InterPro" id="IPR000408">
    <property type="entry name" value="Reg_chr_condens"/>
</dbReference>
<evidence type="ECO:0000256" key="2">
    <source>
        <dbReference type="SAM" id="MobiDB-lite"/>
    </source>
</evidence>
<keyword evidence="3" id="KW-0812">Transmembrane</keyword>
<sequence length="587" mass="64338">MITSISARRVATRCTRSTTVRRSSRQASGHARDSARPSPRRYLAATAGTAAAAFAVITFVQWNLGIRLLRPVHAEEPESDPTPRFEAERRKAKSKEDNRNLISSQHLQVQKSWENPGVYAWGANSHRVADPSSDEKFIKTPRWISCFKGVLLRDLKLSRQFGAAIDEQGNLLQWGTGHSADCREPVVTFKGKDLRSLTLSRDRIIALGNDGTVYSIPASQDEQLSGPKPQESSWIPFLKSTAPISYRKLEPKDLAWGEKVTDIAGGLEHVLILTNKGRLFSAAAGSQDFPRHGQMGVPGLTWATRPAGSYDTVHAVSTLNGFHIAKIAAGDYHSLAADKDGRVFSFGDNSLGQLGMDYNSDSSIVDVPSLLPIQQLYAGTSQVPRVTGVAAGGSNSYFNIDATRVASPNDDQGALRRLGNVTSDTWSCGQGIWGNLGNGRWTHVQSTPVKIPSLSGLFEYDEVNNKTVPIRLSRFSVGQTHSAAVMDNITYLHAHDKSSENDTNWGADIVFFGNNEFYQLGTGKRNNVSNPIYIQPLDSEAEKGYRGKESHRFQITPKKKVKINGRNVELEQRIECGRGVTAVYSGV</sequence>
<dbReference type="InterPro" id="IPR053245">
    <property type="entry name" value="MitoProcess-Associated"/>
</dbReference>
<dbReference type="PANTHER" id="PTHR47563:SF1">
    <property type="entry name" value="PROTEIN FMP25, MITOCHONDRIAL"/>
    <property type="match status" value="1"/>
</dbReference>
<dbReference type="Pfam" id="PF13540">
    <property type="entry name" value="RCC1_2"/>
    <property type="match status" value="1"/>
</dbReference>
<proteinExistence type="predicted"/>
<dbReference type="AlphaFoldDB" id="A0A517L703"/>
<feature type="transmembrane region" description="Helical" evidence="3">
    <location>
        <begin position="42"/>
        <end position="62"/>
    </location>
</feature>
<dbReference type="STRING" id="50376.A0A517L703"/>
<evidence type="ECO:0000256" key="1">
    <source>
        <dbReference type="PROSITE-ProRule" id="PRU00235"/>
    </source>
</evidence>
<dbReference type="FunFam" id="2.130.10.30:FF:000027">
    <property type="entry name" value="Protein FMP25, mitochondrial"/>
    <property type="match status" value="1"/>
</dbReference>
<dbReference type="Gene3D" id="2.130.10.30">
    <property type="entry name" value="Regulator of chromosome condensation 1/beta-lactamase-inhibitor protein II"/>
    <property type="match status" value="1"/>
</dbReference>
<protein>
    <submittedName>
        <fullName evidence="4">Uncharacterized protein</fullName>
    </submittedName>
</protein>
<dbReference type="SUPFAM" id="SSF50985">
    <property type="entry name" value="RCC1/BLIP-II"/>
    <property type="match status" value="1"/>
</dbReference>
<evidence type="ECO:0000313" key="4">
    <source>
        <dbReference type="EMBL" id="QDS71417.1"/>
    </source>
</evidence>
<dbReference type="PANTHER" id="PTHR47563">
    <property type="entry name" value="PROTEIN FMP25, MITOCHONDRIAL"/>
    <property type="match status" value="1"/>
</dbReference>
<keyword evidence="5" id="KW-1185">Reference proteome</keyword>
<feature type="region of interest" description="Disordered" evidence="2">
    <location>
        <begin position="1"/>
        <end position="40"/>
    </location>
</feature>
<dbReference type="PROSITE" id="PS50012">
    <property type="entry name" value="RCC1_3"/>
    <property type="match status" value="1"/>
</dbReference>
<feature type="region of interest" description="Disordered" evidence="2">
    <location>
        <begin position="75"/>
        <end position="100"/>
    </location>
</feature>
<dbReference type="Proteomes" id="UP000316270">
    <property type="component" value="Chromosome 6"/>
</dbReference>
<evidence type="ECO:0000313" key="5">
    <source>
        <dbReference type="Proteomes" id="UP000316270"/>
    </source>
</evidence>
<dbReference type="GO" id="GO:0005743">
    <property type="term" value="C:mitochondrial inner membrane"/>
    <property type="evidence" value="ECO:0007669"/>
    <property type="project" value="TreeGrafter"/>
</dbReference>
<keyword evidence="3" id="KW-1133">Transmembrane helix</keyword>